<keyword evidence="12" id="KW-0696">RNA-directed RNA polymerase</keyword>
<keyword evidence="5" id="KW-0460">Magnesium</keyword>
<dbReference type="GO" id="GO:0006351">
    <property type="term" value="P:DNA-templated transcription"/>
    <property type="evidence" value="ECO:0007669"/>
    <property type="project" value="InterPro"/>
</dbReference>
<dbReference type="Proteomes" id="UP000202754">
    <property type="component" value="Genome"/>
</dbReference>
<dbReference type="EC" id="2.7.7.48" evidence="1"/>
<dbReference type="GO" id="GO:0039694">
    <property type="term" value="P:viral RNA genome replication"/>
    <property type="evidence" value="ECO:0007669"/>
    <property type="project" value="InterPro"/>
</dbReference>
<dbReference type="PROSITE" id="PS50525">
    <property type="entry name" value="RDRP_SSRNA_NEG_SEG"/>
    <property type="match status" value="1"/>
</dbReference>
<dbReference type="InterPro" id="IPR007099">
    <property type="entry name" value="RNA-dir_pol_NSvirus"/>
</dbReference>
<evidence type="ECO:0000256" key="9">
    <source>
        <dbReference type="ARBA" id="ARBA00034123"/>
    </source>
</evidence>
<organism evidence="12 13">
    <name type="scientific">Hubei diptera virus 4</name>
    <dbReference type="NCBI Taxonomy" id="1922885"/>
    <lineage>
        <taxon>Viruses</taxon>
        <taxon>Riboviria</taxon>
        <taxon>Orthornavirae</taxon>
        <taxon>Negarnaviricota</taxon>
        <taxon>Polyploviricotina</taxon>
        <taxon>Bunyaviricetes</taxon>
        <taxon>Hareavirales</taxon>
        <taxon>Phenuiviridae</taxon>
        <taxon>Hudivirus</taxon>
        <taxon>Hudivirus muscae</taxon>
    </lineage>
</organism>
<evidence type="ECO:0000313" key="13">
    <source>
        <dbReference type="Proteomes" id="UP000202754"/>
    </source>
</evidence>
<reference evidence="12 13" key="1">
    <citation type="journal article" date="2016" name="Nature">
        <title>Redefining the invertebrate RNA virosphere.</title>
        <authorList>
            <person name="Shi M."/>
            <person name="Lin X.D."/>
            <person name="Tian J.H."/>
            <person name="Chen L.J."/>
            <person name="Chen X."/>
            <person name="Li C.X."/>
            <person name="Qin X.C."/>
            <person name="Li J."/>
            <person name="Cao J.P."/>
            <person name="Eden J.S."/>
            <person name="Buchmann J."/>
            <person name="Wang W."/>
            <person name="Xu J."/>
            <person name="Holmes E.C."/>
            <person name="Zhang Y.Z."/>
        </authorList>
    </citation>
    <scope>NUCLEOTIDE SEQUENCE [LARGE SCALE GENOMIC DNA]</scope>
    <source>
        <strain evidence="12 13">SCM94992</strain>
    </source>
</reference>
<keyword evidence="4" id="KW-0378">Hydrolase</keyword>
<evidence type="ECO:0000256" key="6">
    <source>
        <dbReference type="ARBA" id="ARBA00030285"/>
    </source>
</evidence>
<evidence type="ECO:0000256" key="1">
    <source>
        <dbReference type="ARBA" id="ARBA00012494"/>
    </source>
</evidence>
<evidence type="ECO:0000259" key="11">
    <source>
        <dbReference type="PROSITE" id="PS50525"/>
    </source>
</evidence>
<dbReference type="Pfam" id="PF04196">
    <property type="entry name" value="Bunya_RdRp"/>
    <property type="match status" value="1"/>
</dbReference>
<accession>A0A1L3KPJ9</accession>
<evidence type="ECO:0000256" key="2">
    <source>
        <dbReference type="ARBA" id="ARBA00018602"/>
    </source>
</evidence>
<evidence type="ECO:0000256" key="3">
    <source>
        <dbReference type="ARBA" id="ARBA00022679"/>
    </source>
</evidence>
<dbReference type="GO" id="GO:0016787">
    <property type="term" value="F:hydrolase activity"/>
    <property type="evidence" value="ECO:0007669"/>
    <property type="project" value="UniProtKB-KW"/>
</dbReference>
<dbReference type="GO" id="GO:0003968">
    <property type="term" value="F:RNA-directed RNA polymerase activity"/>
    <property type="evidence" value="ECO:0007669"/>
    <property type="project" value="UniProtKB-KW"/>
</dbReference>
<keyword evidence="3" id="KW-0808">Transferase</keyword>
<dbReference type="KEGG" id="vg:30685171"/>
<keyword evidence="13" id="KW-1185">Reference proteome</keyword>
<evidence type="ECO:0000256" key="8">
    <source>
        <dbReference type="ARBA" id="ARBA00031012"/>
    </source>
</evidence>
<keyword evidence="12" id="KW-0548">Nucleotidyltransferase</keyword>
<protein>
    <recommendedName>
        <fullName evidence="2">RNA-directed RNA polymerase L</fullName>
        <ecNumber evidence="1">2.7.7.48</ecNumber>
    </recommendedName>
    <alternativeName>
        <fullName evidence="6">Large structural protein</fullName>
    </alternativeName>
    <alternativeName>
        <fullName evidence="8">Replicase</fullName>
    </alternativeName>
    <alternativeName>
        <fullName evidence="7">Transcriptase</fullName>
    </alternativeName>
</protein>
<evidence type="ECO:0000256" key="5">
    <source>
        <dbReference type="ARBA" id="ARBA00022842"/>
    </source>
</evidence>
<proteinExistence type="inferred from homology"/>
<name>A0A1L3KPJ9_9VIRU</name>
<dbReference type="Pfam" id="PF15518">
    <property type="entry name" value="L_protein_N"/>
    <property type="match status" value="1"/>
</dbReference>
<feature type="region of interest" description="Disordered" evidence="10">
    <location>
        <begin position="2098"/>
        <end position="2118"/>
    </location>
</feature>
<feature type="domain" description="RdRp catalytic" evidence="11">
    <location>
        <begin position="1061"/>
        <end position="1258"/>
    </location>
</feature>
<dbReference type="InterPro" id="IPR007322">
    <property type="entry name" value="RNA_pol_bunyavir"/>
</dbReference>
<comment type="similarity">
    <text evidence="9">Belongs to the Bunyavirales RNA polymerase family.</text>
</comment>
<evidence type="ECO:0000256" key="10">
    <source>
        <dbReference type="SAM" id="MobiDB-lite"/>
    </source>
</evidence>
<dbReference type="EMBL" id="KX884809">
    <property type="protein sequence ID" value="APG79298.1"/>
    <property type="molecule type" value="Genomic_RNA"/>
</dbReference>
<dbReference type="GeneID" id="30685171"/>
<dbReference type="RefSeq" id="YP_009330281.1">
    <property type="nucleotide sequence ID" value="NC_032280.1"/>
</dbReference>
<evidence type="ECO:0000256" key="7">
    <source>
        <dbReference type="ARBA" id="ARBA00030436"/>
    </source>
</evidence>
<evidence type="ECO:0000256" key="4">
    <source>
        <dbReference type="ARBA" id="ARBA00022801"/>
    </source>
</evidence>
<dbReference type="InterPro" id="IPR029124">
    <property type="entry name" value="L_protein_N"/>
</dbReference>
<sequence>MTSSIYTDIRTLCLDHTPHNSSAALDISEDYTLACTNMRMPEVEFVTDEANKTVTVSAATLDNLSSFSRTFESSFEAPSNVHNMKTFSHDLTFGLWVKSTDVKLCSYFPKVPPNIGNLTPDYIFSTRERFYIVEFATCNSENQGVVRNHYRAKLLKYQDALLTCSESSGIPISFFAVVVGNSHVVTNLPVNYETAKELVCRYKLTVLARNTISLFRELDELDYEDLTSEDLKLESFLKSMDKLPDLDEEFSNSNYQELLQGHNPDAMKDFHAFCMGTAAKKVVDESKKPLDTDSCLRRISIEWSNFLSESMNKAPNGFSNHPKSIVNTPLEVPRIDDSSSLDPLTTIAKFTTLDGWDSTMRAWVMAIDNYVRKRDKMAEGPEDQARSEMWFSEPVEAERVIGILEDIRDQADEKHSSPEEALEAKKRRRTYNRVRIDLEFDDKVELAKVGVDGKSMSGNPIIDSYRKEKKKPIHPEADVSDLEEFLGSDLSWQMLSEITHHQSVQDSTHQVRTLLNKAELLNSDVSCQGSFIPGVVQLTRTKFFEWSKFISDIAVEIAISFKQHCDKGEFILKKLKDWDVLLLIKPTKSSSHVFFSLCAPHHITSELGPNSHVFRKWNVMNSCSWTDFISLDKSKVSNWALAESRSVSMFPYWLEFYGCEPHAFEAPEERFDSSTASGYTEQFSTYVEACKMMWISCLIGLSDKAEVEEACTLSRFIVMEGFVGYPMVPCPEKMIKKFPVNMRTRLTAWVVGKLRELCVYVGQRVMTSGFGEVDCSEDALESTMTRDFLLWSGLKNWFTGHELNSPGQLVDLFYLGYIKNKNEDSEINAESKLLEKILVLESKLTRDVKARIGRINKPLGSETYHEWNIDALKAFCSIVKADKEGLYVGKTLPEALSIELSKKLTNVKVEDVFMTLKASSNFGKEWFIYAEYAKERQQGVSEDKSASQNFEPQRNKKHFYYRSKVLEKSLLFTGDDKTTLLDILPSCFNEVKSNGFMRICIFKKQQHGGLREIYVLNFAERVVQYVIELAGRTICNIFPGETMTHPETKKTMLSEHHAKVRSIRQGREVSTSYTSADASKWSQNQYCFKLASVLILMFPDKWHKFFLHSLELWKRKKIKINDELLYMFEKNPSNMFWDETIKRLHLEYQGLSEEETKWMQKGESCVTVSTGMMQGILHYLSSAFHSIVNHGISIAIKQYIELRHRFIKVVCTTVQSSDDSGMMLSFCYDSDRISRKRVAEIMAVMHQYKVVVSEELAIKNSEKTTMHTPRVFEFNSCFYFGEQQFEADLKLVYASLNLSEQESLIERQEESYTLISSYIAAGGSFYSAKYAQIGQGMFFYRTLGSTVSRSFYPYSVALLKLPDPSLGFFLLDSELCCGVPGFSFNHWNCAVKTSLGGCYQQQLKALLNYKASPETVTGDLEQVTPSGAVLRRIRMSWGKGKKLQRLKEKMELDSDWVDTIDEDPTLLFRPAATTDEYKIKVSLKLSSKGVSASLSTGVPVTSLMAASLYSIQERVFFLSDETNDEESISVEYGGVRKDKHSLVELMARALKLGDEEVESRYMKMMFPLESDFESIRNELKCIGRVSHIRKVIERKRVTTTVPVFTTSTSVPLSPLTVMKTVWYPSLCSADKSTYGPRLVRAAFRELKQNISWLKDDFKETLASSPFEHAHQLVSWLQQLEEKSRMVTFLGCPMVSRRGRSTLRSAIVNNFHKFYKLTFAVSEESNQNVSDFSLASKTLLNILTLPMTEDSIKSIVKASLVSMINDRLIEYDNSRMKHRLNSLYTIAYALTENSSTRVIYEQIEKNKRGYVGFWHVRQNFNSELQKYYGKGIWMGMIGGIKTIIRVSSETLDAPTRFKAITVQSLSEADSHEWCLGVKQWARDNQISDYLDHRASPRRFFPSSVKRISYLSGHLRKDGMGCPVLIESSIEQDFIKEMPETQNFDIEIPTLNDLKSKSSVCLRLVSNPQQQGRWRGPKYTLLSVALTTKDWTNSAFIPLTDYVPMPDSIARCWMSNTKCSEIRASLCLNSAGEVTKSLLLSNLKFQLLAMGVCPDGAVLPDPLLRPRSVLQEEVAPQVQDDMASMLDDIDIDEILAGMTTQTPGDDRSEASEDAESLSSAGELGADWTMDLLDDMDHEDILDQHMRDFLMFSGEEQFVERRFSIWNYIVANHVICKNYLDYLLMICPKATMRNMLISKEFEPEHRQVAGVMALCFEGLVLHERSPHEVYAFPPIMEPDLI</sequence>
<evidence type="ECO:0000313" key="12">
    <source>
        <dbReference type="EMBL" id="APG79298.1"/>
    </source>
</evidence>